<gene>
    <name evidence="5" type="ORF">D778_02826</name>
</gene>
<dbReference type="Pfam" id="PF18942">
    <property type="entry name" value="DUF5689"/>
    <property type="match status" value="1"/>
</dbReference>
<feature type="signal peptide" evidence="2">
    <location>
        <begin position="1"/>
        <end position="18"/>
    </location>
</feature>
<keyword evidence="1 2" id="KW-0732">Signal</keyword>
<reference evidence="5 6" key="1">
    <citation type="submission" date="2012-12" db="EMBL/GenBank/DDBJ databases">
        <title>Genome assembly of Formosa sp. AK20.</title>
        <authorList>
            <person name="Kumar R."/>
            <person name="Khatri I."/>
            <person name="Vaidya B."/>
            <person name="Subramanian S."/>
            <person name="Pinnaka A."/>
        </authorList>
    </citation>
    <scope>NUCLEOTIDE SEQUENCE [LARGE SCALE GENOMIC DNA]</scope>
    <source>
        <strain evidence="5 6">AK20</strain>
    </source>
</reference>
<evidence type="ECO:0000259" key="4">
    <source>
        <dbReference type="Pfam" id="PF18962"/>
    </source>
</evidence>
<dbReference type="RefSeq" id="WP_007649110.1">
    <property type="nucleotide sequence ID" value="NZ_ANLA01000009.1"/>
</dbReference>
<dbReference type="GeneID" id="98641297"/>
<keyword evidence="6" id="KW-1185">Reference proteome</keyword>
<dbReference type="Proteomes" id="UP000012024">
    <property type="component" value="Unassembled WGS sequence"/>
</dbReference>
<protein>
    <recommendedName>
        <fullName evidence="7">Secretion system C-terminal sorting domain-containing protein</fullName>
    </recommendedName>
</protein>
<name>M7N0P6_9FLAO</name>
<dbReference type="InterPro" id="IPR043744">
    <property type="entry name" value="DUF5689"/>
</dbReference>
<evidence type="ECO:0000259" key="3">
    <source>
        <dbReference type="Pfam" id="PF18942"/>
    </source>
</evidence>
<evidence type="ECO:0000313" key="5">
    <source>
        <dbReference type="EMBL" id="EMQ95304.1"/>
    </source>
</evidence>
<dbReference type="InterPro" id="IPR026444">
    <property type="entry name" value="Secre_tail"/>
</dbReference>
<organism evidence="5 6">
    <name type="scientific">Xanthomarina gelatinilytica</name>
    <dbReference type="NCBI Taxonomy" id="1137281"/>
    <lineage>
        <taxon>Bacteria</taxon>
        <taxon>Pseudomonadati</taxon>
        <taxon>Bacteroidota</taxon>
        <taxon>Flavobacteriia</taxon>
        <taxon>Flavobacteriales</taxon>
        <taxon>Flavobacteriaceae</taxon>
        <taxon>Xanthomarina</taxon>
    </lineage>
</organism>
<accession>M7N0P6</accession>
<sequence length="583" mass="61377">MKKIYFLLLALIGFSSFAQSPIITSIVDGDCSGGNPKLLEIYANGAVDFSLYSLENQTNANTTWGNSQDLSSLGTVVDDFVYVTTSGSADAIISEFPSLASANILISNTMNLNGDDRIRIVLTSDSTVIDQYGVSDVDGSGESWEYADSYATRVNGTGPDGGFIEANWNYGGAGTLDGLGICQGGSDAFETLMGGIGVYTTTGSTEPTLNILTPGEGATLIPGTTSVNLSINVQNFNVGPTTGGFDGHIHWTINGNAQSMKYDTNDESISVADGQSYTIFMQLVDNAHAPISPAVNATVNFSVASATVVADLAALRADYVANGAGAYYQLSSTPTVTYTRSNRNQKYIQDVTAGILIDDAAGNISTTFAIGDGMSGLMGQASEFNGVLQLIPITDASVTTGTTVTPQVVTITDLLTGWETYESELVQINNTSFTDAGGTFATSTNYDITDPSTGTMVFRPFNEADYIGETIPSGTLPLVGLIAEFGGAPQISARSLNDLTLSTSAYELTDFNVYPNPTSTGYVNITSKTNDIINVAVFDILGKQVLNNTVNNNRLDVSTLTTGVYIMKISQNGQVITKKLVVK</sequence>
<comment type="caution">
    <text evidence="5">The sequence shown here is derived from an EMBL/GenBank/DDBJ whole genome shotgun (WGS) entry which is preliminary data.</text>
</comment>
<dbReference type="PATRIC" id="fig|1137281.3.peg.1417"/>
<feature type="chain" id="PRO_5004081750" description="Secretion system C-terminal sorting domain-containing protein" evidence="2">
    <location>
        <begin position="19"/>
        <end position="583"/>
    </location>
</feature>
<evidence type="ECO:0000256" key="1">
    <source>
        <dbReference type="ARBA" id="ARBA00022729"/>
    </source>
</evidence>
<dbReference type="NCBIfam" id="TIGR04183">
    <property type="entry name" value="Por_Secre_tail"/>
    <property type="match status" value="1"/>
</dbReference>
<evidence type="ECO:0000313" key="6">
    <source>
        <dbReference type="Proteomes" id="UP000012024"/>
    </source>
</evidence>
<evidence type="ECO:0000256" key="2">
    <source>
        <dbReference type="SAM" id="SignalP"/>
    </source>
</evidence>
<feature type="domain" description="DUF5689" evidence="3">
    <location>
        <begin position="345"/>
        <end position="498"/>
    </location>
</feature>
<dbReference type="AlphaFoldDB" id="M7N0P6"/>
<dbReference type="eggNOG" id="COG2374">
    <property type="taxonomic scope" value="Bacteria"/>
</dbReference>
<dbReference type="OrthoDB" id="1056765at2"/>
<evidence type="ECO:0008006" key="7">
    <source>
        <dbReference type="Google" id="ProtNLM"/>
    </source>
</evidence>
<dbReference type="Pfam" id="PF18962">
    <property type="entry name" value="Por_Secre_tail"/>
    <property type="match status" value="1"/>
</dbReference>
<proteinExistence type="predicted"/>
<feature type="domain" description="Secretion system C-terminal sorting" evidence="4">
    <location>
        <begin position="513"/>
        <end position="582"/>
    </location>
</feature>
<dbReference type="EMBL" id="ANLA01000009">
    <property type="protein sequence ID" value="EMQ95304.1"/>
    <property type="molecule type" value="Genomic_DNA"/>
</dbReference>